<organism evidence="1 2">
    <name type="scientific">Aristaeella lactis</name>
    <dbReference type="NCBI Taxonomy" id="3046383"/>
    <lineage>
        <taxon>Bacteria</taxon>
        <taxon>Bacillati</taxon>
        <taxon>Bacillota</taxon>
        <taxon>Clostridia</taxon>
        <taxon>Eubacteriales</taxon>
        <taxon>Aristaeellaceae</taxon>
        <taxon>Aristaeella</taxon>
    </lineage>
</organism>
<accession>A0AC61PIC8</accession>
<evidence type="ECO:0000313" key="2">
    <source>
        <dbReference type="Proteomes" id="UP000192328"/>
    </source>
</evidence>
<dbReference type="Proteomes" id="UP000192328">
    <property type="component" value="Unassembled WGS sequence"/>
</dbReference>
<reference evidence="1" key="1">
    <citation type="submission" date="2017-04" db="EMBL/GenBank/DDBJ databases">
        <authorList>
            <person name="Varghese N."/>
            <person name="Submissions S."/>
        </authorList>
    </citation>
    <scope>NUCLEOTIDE SEQUENCE</scope>
    <source>
        <strain evidence="1">WTE2008</strain>
    </source>
</reference>
<protein>
    <submittedName>
        <fullName evidence="1">Uncharacterized protein</fullName>
    </submittedName>
</protein>
<comment type="caution">
    <text evidence="1">The sequence shown here is derived from an EMBL/GenBank/DDBJ whole genome shotgun (WGS) entry which is preliminary data.</text>
</comment>
<keyword evidence="2" id="KW-1185">Reference proteome</keyword>
<dbReference type="EMBL" id="FWXZ01000001">
    <property type="protein sequence ID" value="SMC39264.1"/>
    <property type="molecule type" value="Genomic_DNA"/>
</dbReference>
<name>A0AC61PIC8_9FIRM</name>
<gene>
    <name evidence="1" type="ORF">SAMN06297397_0555</name>
</gene>
<evidence type="ECO:0000313" key="1">
    <source>
        <dbReference type="EMBL" id="SMC39264.1"/>
    </source>
</evidence>
<proteinExistence type="predicted"/>
<sequence length="68" mass="7683">MINANLIRAKIVENGMTQQQVAKEIGMTAKTFCDKMKTGKFGLDEADKMIKLLKIEEPARYFFANEVA</sequence>